<dbReference type="Gene3D" id="1.10.10.10">
    <property type="entry name" value="Winged helix-like DNA-binding domain superfamily/Winged helix DNA-binding domain"/>
    <property type="match status" value="1"/>
</dbReference>
<dbReference type="AlphaFoldDB" id="G9WZN4"/>
<keyword evidence="1" id="KW-0805">Transcription regulation</keyword>
<dbReference type="GO" id="GO:0003700">
    <property type="term" value="F:DNA-binding transcription factor activity"/>
    <property type="evidence" value="ECO:0007669"/>
    <property type="project" value="InterPro"/>
</dbReference>
<sequence>MQTVEELFNEIYDKFKINFYKIIFKKFEKRNPSLSLMEVFCVDIIYALNRPTISQLTEFMGASQPNTAYRITSLVKKGYVRKIQSEDDKREYYLELTDKYYKYNDIKKRYVDLVINRLKEKLTAEEMNTFQGILKQITSELMPEVTYIRQEKNQKDDNTSMIA</sequence>
<dbReference type="STRING" id="796937.HMPREF9630_01440"/>
<gene>
    <name evidence="6" type="ORF">HMPREF9628_01688</name>
    <name evidence="5" type="ORF">HMPREF9629_01635</name>
</gene>
<accession>G9XCW1</accession>
<keyword evidence="3" id="KW-0804">Transcription</keyword>
<dbReference type="Pfam" id="PF01047">
    <property type="entry name" value="MarR"/>
    <property type="match status" value="1"/>
</dbReference>
<evidence type="ECO:0000259" key="4">
    <source>
        <dbReference type="PROSITE" id="PS50995"/>
    </source>
</evidence>
<dbReference type="Proteomes" id="UP000003379">
    <property type="component" value="Unassembled WGS sequence"/>
</dbReference>
<comment type="caution">
    <text evidence="5">The sequence shown here is derived from an EMBL/GenBank/DDBJ whole genome shotgun (WGS) entry which is preliminary data.</text>
</comment>
<dbReference type="RefSeq" id="WP_009525864.1">
    <property type="nucleotide sequence ID" value="NZ_JBQMYE010000031.1"/>
</dbReference>
<proteinExistence type="predicted"/>
<evidence type="ECO:0000256" key="1">
    <source>
        <dbReference type="ARBA" id="ARBA00023015"/>
    </source>
</evidence>
<evidence type="ECO:0000256" key="3">
    <source>
        <dbReference type="ARBA" id="ARBA00023163"/>
    </source>
</evidence>
<evidence type="ECO:0000313" key="6">
    <source>
        <dbReference type="EMBL" id="EHL19215.1"/>
    </source>
</evidence>
<dbReference type="GO" id="GO:0003677">
    <property type="term" value="F:DNA binding"/>
    <property type="evidence" value="ECO:0007669"/>
    <property type="project" value="UniProtKB-KW"/>
</dbReference>
<dbReference type="Proteomes" id="UP000006437">
    <property type="component" value="Unassembled WGS sequence"/>
</dbReference>
<dbReference type="HOGENOM" id="CLU_124895_0_0_9"/>
<dbReference type="InterPro" id="IPR000835">
    <property type="entry name" value="HTH_MarR-typ"/>
</dbReference>
<feature type="domain" description="HTH marR-type" evidence="4">
    <location>
        <begin position="1"/>
        <end position="139"/>
    </location>
</feature>
<evidence type="ECO:0000313" key="7">
    <source>
        <dbReference type="Proteomes" id="UP000003379"/>
    </source>
</evidence>
<dbReference type="EMBL" id="AFZE01000008">
    <property type="protein sequence ID" value="EHL15921.1"/>
    <property type="molecule type" value="Genomic_DNA"/>
</dbReference>
<dbReference type="PANTHER" id="PTHR42756">
    <property type="entry name" value="TRANSCRIPTIONAL REGULATOR, MARR"/>
    <property type="match status" value="1"/>
</dbReference>
<dbReference type="PRINTS" id="PR00598">
    <property type="entry name" value="HTHMARR"/>
</dbReference>
<dbReference type="InterPro" id="IPR011991">
    <property type="entry name" value="ArsR-like_HTH"/>
</dbReference>
<dbReference type="PANTHER" id="PTHR42756:SF1">
    <property type="entry name" value="TRANSCRIPTIONAL REPRESSOR OF EMRAB OPERON"/>
    <property type="match status" value="1"/>
</dbReference>
<dbReference type="InterPro" id="IPR036388">
    <property type="entry name" value="WH-like_DNA-bd_sf"/>
</dbReference>
<dbReference type="CDD" id="cd00090">
    <property type="entry name" value="HTH_ARSR"/>
    <property type="match status" value="1"/>
</dbReference>
<accession>G9WZN4</accession>
<dbReference type="InterPro" id="IPR036390">
    <property type="entry name" value="WH_DNA-bd_sf"/>
</dbReference>
<reference evidence="5 8" key="1">
    <citation type="submission" date="2011-08" db="EMBL/GenBank/DDBJ databases">
        <title>The Genome Sequence of Eubacteriaceae bacterium ACC19a.</title>
        <authorList>
            <consortium name="The Broad Institute Genome Sequencing Platform"/>
            <person name="Earl A."/>
            <person name="Ward D."/>
            <person name="Feldgarden M."/>
            <person name="Gevers D."/>
            <person name="Sizova M."/>
            <person name="Hazen A."/>
            <person name="Epstein S."/>
            <person name="Young S.K."/>
            <person name="Zeng Q."/>
            <person name="Gargeya S."/>
            <person name="Fitzgerald M."/>
            <person name="Haas B."/>
            <person name="Abouelleil A."/>
            <person name="Alvarado L."/>
            <person name="Arachchi H.M."/>
            <person name="Berlin A."/>
            <person name="Brown A."/>
            <person name="Chapman S.B."/>
            <person name="Chen Z."/>
            <person name="Dunbar C."/>
            <person name="Freedman E."/>
            <person name="Gearin G."/>
            <person name="Gellesch M."/>
            <person name="Goldberg J."/>
            <person name="Griggs A."/>
            <person name="Gujja S."/>
            <person name="Heiman D."/>
            <person name="Howarth C."/>
            <person name="Larson L."/>
            <person name="Lui A."/>
            <person name="MacDonald P.J.P."/>
            <person name="Montmayeur A."/>
            <person name="Murphy C."/>
            <person name="Neiman D."/>
            <person name="Pearson M."/>
            <person name="Priest M."/>
            <person name="Roberts A."/>
            <person name="Saif S."/>
            <person name="Shea T."/>
            <person name="Shenoy N."/>
            <person name="Sisk P."/>
            <person name="Stolte C."/>
            <person name="Sykes S."/>
            <person name="Wortman J."/>
            <person name="Nusbaum C."/>
            <person name="Birren B."/>
        </authorList>
    </citation>
    <scope>NUCLEOTIDE SEQUENCE [LARGE SCALE GENOMIC DNA]</scope>
    <source>
        <strain evidence="5 8">ACC19a</strain>
    </source>
</reference>
<keyword evidence="2" id="KW-0238">DNA-binding</keyword>
<organism evidence="5 8">
    <name type="scientific">Peptoanaerobacter stomatis</name>
    <dbReference type="NCBI Taxonomy" id="796937"/>
    <lineage>
        <taxon>Bacteria</taxon>
        <taxon>Bacillati</taxon>
        <taxon>Bacillota</taxon>
        <taxon>Clostridia</taxon>
        <taxon>Peptostreptococcales</taxon>
        <taxon>Filifactoraceae</taxon>
        <taxon>Peptoanaerobacter</taxon>
    </lineage>
</organism>
<name>G9WZN4_9FIRM</name>
<dbReference type="PROSITE" id="PS50995">
    <property type="entry name" value="HTH_MARR_2"/>
    <property type="match status" value="1"/>
</dbReference>
<dbReference type="EMBL" id="AFZG01000026">
    <property type="protein sequence ID" value="EHL19215.1"/>
    <property type="molecule type" value="Genomic_DNA"/>
</dbReference>
<evidence type="ECO:0000256" key="2">
    <source>
        <dbReference type="ARBA" id="ARBA00023125"/>
    </source>
</evidence>
<dbReference type="BioCyc" id="EBAC796937-HMP:GMGH-1642-MONOMER"/>
<dbReference type="SUPFAM" id="SSF46785">
    <property type="entry name" value="Winged helix' DNA-binding domain"/>
    <property type="match status" value="1"/>
</dbReference>
<evidence type="ECO:0000313" key="8">
    <source>
        <dbReference type="Proteomes" id="UP000006437"/>
    </source>
</evidence>
<evidence type="ECO:0000313" key="5">
    <source>
        <dbReference type="EMBL" id="EHL15921.1"/>
    </source>
</evidence>
<dbReference type="SMART" id="SM00347">
    <property type="entry name" value="HTH_MARR"/>
    <property type="match status" value="1"/>
</dbReference>
<protein>
    <recommendedName>
        <fullName evidence="4">HTH marR-type domain-containing protein</fullName>
    </recommendedName>
</protein>
<reference evidence="6 7" key="2">
    <citation type="submission" date="2011-08" db="EMBL/GenBank/DDBJ databases">
        <title>The Genome Sequence of Eubacteriaceae bacterium CM5.</title>
        <authorList>
            <consortium name="The Broad Institute Genome Sequencing Platform"/>
            <person name="Earl A."/>
            <person name="Ward D."/>
            <person name="Feldgarden M."/>
            <person name="Gevers D."/>
            <person name="Sizova M."/>
            <person name="Hazen A."/>
            <person name="Epstein S."/>
            <person name="Young S.K."/>
            <person name="Zeng Q."/>
            <person name="Gargeya S."/>
            <person name="Fitzgerald M."/>
            <person name="Haas B."/>
            <person name="Abouelleil A."/>
            <person name="Alvarado L."/>
            <person name="Arachchi H.M."/>
            <person name="Berlin A."/>
            <person name="Brown A."/>
            <person name="Chapman S.B."/>
            <person name="Chen Z."/>
            <person name="Dunbar C."/>
            <person name="Freedman E."/>
            <person name="Gearin G."/>
            <person name="Gellesch M."/>
            <person name="Goldberg J."/>
            <person name="Griggs A."/>
            <person name="Gujja S."/>
            <person name="Heiman D."/>
            <person name="Howarth C."/>
            <person name="Larson L."/>
            <person name="Lui A."/>
            <person name="MacDonald P.J.P."/>
            <person name="Montmayeur A."/>
            <person name="Murphy C."/>
            <person name="Neiman D."/>
            <person name="Pearson M."/>
            <person name="Priest M."/>
            <person name="Roberts A."/>
            <person name="Saif S."/>
            <person name="Shea T."/>
            <person name="Shenoy N."/>
            <person name="Sisk P."/>
            <person name="Stolte C."/>
            <person name="Sykes S."/>
            <person name="Wortman J."/>
            <person name="Nusbaum C."/>
            <person name="Birren B."/>
        </authorList>
    </citation>
    <scope>NUCLEOTIDE SEQUENCE [LARGE SCALE GENOMIC DNA]</scope>
    <source>
        <strain evidence="6 7">CM5</strain>
    </source>
</reference>